<evidence type="ECO:0000313" key="2">
    <source>
        <dbReference type="EMBL" id="MFC6199242.1"/>
    </source>
</evidence>
<evidence type="ECO:0000313" key="3">
    <source>
        <dbReference type="Proteomes" id="UP001596303"/>
    </source>
</evidence>
<feature type="signal peptide" evidence="1">
    <location>
        <begin position="1"/>
        <end position="22"/>
    </location>
</feature>
<dbReference type="Proteomes" id="UP001596303">
    <property type="component" value="Unassembled WGS sequence"/>
</dbReference>
<feature type="chain" id="PRO_5047225971" description="Lipoprotein" evidence="1">
    <location>
        <begin position="23"/>
        <end position="217"/>
    </location>
</feature>
<accession>A0ABW1SC33</accession>
<evidence type="ECO:0008006" key="4">
    <source>
        <dbReference type="Google" id="ProtNLM"/>
    </source>
</evidence>
<sequence length="217" mass="24527">MLRLSTLGRAAKLTLLATALLAASCSKSPTQQVNQVFGDFKKSVEAGRGDQVEQLVSEQTLQHFDKLRRLALTGGADMYQLSIYDEVSIYYLRSQFKRAALEKFRGRDIINILAKNKMLGVADLNEFKLTSLQVEDTAAWANLTHNNLETPYAINFVEESGDWKVDMDRFQRNRENELVMRMMQYGGDRDQVISELLKSFGLRDGLTPALRQPLASS</sequence>
<name>A0ABW1SC33_9PROT</name>
<dbReference type="EMBL" id="JBHSSW010000028">
    <property type="protein sequence ID" value="MFC6199242.1"/>
    <property type="molecule type" value="Genomic_DNA"/>
</dbReference>
<keyword evidence="3" id="KW-1185">Reference proteome</keyword>
<protein>
    <recommendedName>
        <fullName evidence="4">Lipoprotein</fullName>
    </recommendedName>
</protein>
<gene>
    <name evidence="2" type="ORF">ACFQDM_14240</name>
</gene>
<comment type="caution">
    <text evidence="2">The sequence shown here is derived from an EMBL/GenBank/DDBJ whole genome shotgun (WGS) entry which is preliminary data.</text>
</comment>
<organism evidence="2 3">
    <name type="scientific">Ponticaulis profundi</name>
    <dbReference type="NCBI Taxonomy" id="2665222"/>
    <lineage>
        <taxon>Bacteria</taxon>
        <taxon>Pseudomonadati</taxon>
        <taxon>Pseudomonadota</taxon>
        <taxon>Alphaproteobacteria</taxon>
        <taxon>Hyphomonadales</taxon>
        <taxon>Hyphomonadaceae</taxon>
        <taxon>Ponticaulis</taxon>
    </lineage>
</organism>
<evidence type="ECO:0000256" key="1">
    <source>
        <dbReference type="SAM" id="SignalP"/>
    </source>
</evidence>
<dbReference type="PROSITE" id="PS51257">
    <property type="entry name" value="PROKAR_LIPOPROTEIN"/>
    <property type="match status" value="1"/>
</dbReference>
<dbReference type="RefSeq" id="WP_377380122.1">
    <property type="nucleotide sequence ID" value="NZ_JBHSSW010000028.1"/>
</dbReference>
<keyword evidence="1" id="KW-0732">Signal</keyword>
<reference evidence="3" key="1">
    <citation type="journal article" date="2019" name="Int. J. Syst. Evol. Microbiol.">
        <title>The Global Catalogue of Microorganisms (GCM) 10K type strain sequencing project: providing services to taxonomists for standard genome sequencing and annotation.</title>
        <authorList>
            <consortium name="The Broad Institute Genomics Platform"/>
            <consortium name="The Broad Institute Genome Sequencing Center for Infectious Disease"/>
            <person name="Wu L."/>
            <person name="Ma J."/>
        </authorList>
    </citation>
    <scope>NUCLEOTIDE SEQUENCE [LARGE SCALE GENOMIC DNA]</scope>
    <source>
        <strain evidence="3">CGMCC-1.15741</strain>
    </source>
</reference>
<proteinExistence type="predicted"/>